<dbReference type="PANTHER" id="PTHR33376:SF3">
    <property type="entry name" value="C4-DICARBOXYLATE-BINDING PROTEIN"/>
    <property type="match status" value="1"/>
</dbReference>
<dbReference type="NCBIfam" id="NF037995">
    <property type="entry name" value="TRAP_S1"/>
    <property type="match status" value="1"/>
</dbReference>
<dbReference type="InterPro" id="IPR038404">
    <property type="entry name" value="TRAP_DctP_sf"/>
</dbReference>
<evidence type="ECO:0000256" key="1">
    <source>
        <dbReference type="ARBA" id="ARBA00022729"/>
    </source>
</evidence>
<evidence type="ECO:0000313" key="3">
    <source>
        <dbReference type="EMBL" id="PCJ00392.1"/>
    </source>
</evidence>
<comment type="caution">
    <text evidence="3">The sequence shown here is derived from an EMBL/GenBank/DDBJ whole genome shotgun (WGS) entry which is preliminary data.</text>
</comment>
<dbReference type="InterPro" id="IPR018389">
    <property type="entry name" value="DctP_fam"/>
</dbReference>
<proteinExistence type="predicted"/>
<evidence type="ECO:0000256" key="2">
    <source>
        <dbReference type="SAM" id="SignalP"/>
    </source>
</evidence>
<dbReference type="CDD" id="cd13669">
    <property type="entry name" value="PBP2_TRAP_TM0322_like"/>
    <property type="match status" value="1"/>
</dbReference>
<reference key="1">
    <citation type="submission" date="2017-08" db="EMBL/GenBank/DDBJ databases">
        <title>A dynamic microbial community with high functional redundancy inhabits the cold, oxic subseafloor aquifer.</title>
        <authorList>
            <person name="Tully B.J."/>
            <person name="Wheat C.G."/>
            <person name="Glazer B.T."/>
            <person name="Huber J.A."/>
        </authorList>
    </citation>
    <scope>NUCLEOTIDE SEQUENCE [LARGE SCALE GENOMIC DNA]</scope>
</reference>
<protein>
    <submittedName>
        <fullName evidence="3">C4-dicarboxylate ABC transporter</fullName>
    </submittedName>
</protein>
<dbReference type="Gene3D" id="3.40.190.170">
    <property type="entry name" value="Bacterial extracellular solute-binding protein, family 7"/>
    <property type="match status" value="1"/>
</dbReference>
<keyword evidence="1 2" id="KW-0732">Signal</keyword>
<name>A0A2A4Z092_9PROT</name>
<gene>
    <name evidence="3" type="ORF">COB13_10260</name>
</gene>
<dbReference type="GO" id="GO:0055085">
    <property type="term" value="P:transmembrane transport"/>
    <property type="evidence" value="ECO:0007669"/>
    <property type="project" value="InterPro"/>
</dbReference>
<organism evidence="3">
    <name type="scientific">OCS116 cluster bacterium</name>
    <dbReference type="NCBI Taxonomy" id="2030921"/>
    <lineage>
        <taxon>Bacteria</taxon>
        <taxon>Pseudomonadati</taxon>
        <taxon>Pseudomonadota</taxon>
        <taxon>Alphaproteobacteria</taxon>
        <taxon>OCS116 cluster</taxon>
    </lineage>
</organism>
<feature type="chain" id="PRO_5013060015" evidence="2">
    <location>
        <begin position="26"/>
        <end position="326"/>
    </location>
</feature>
<sequence>MKLKSIKLLMATTIGAVMVAGSALAADFTLSVNTALATNDPLYAGLEALVKNVDKASGGRLEIKLFPNSQLGSDEDVLEQARAGVPVAVVVDGGRLAVFQNEFGVLGAPFLAGGYDGIRKVVTSDMFEGWVGKLNKSSNLQVLSFNWWQGERHLLTQTPVKVPADLAGIRMRTPGAPVWIETIKAMGATPTPYPWGEVYSALSANAIDGAEAQIPAIRGAKLNEVIKYITKTGHINLITGLVTSGGWFNTLPADLQKILRDESLIAGDIASYGTRDSFESIEAELVASGVIINEVDVTPFKEATAPVYDLLGYGELRDVLRKIAAE</sequence>
<accession>A0A2A4Z092</accession>
<reference evidence="3" key="2">
    <citation type="journal article" date="2018" name="ISME J.">
        <title>A dynamic microbial community with high functional redundancy inhabits the cold, oxic subseafloor aquifer.</title>
        <authorList>
            <person name="Tully B.J."/>
            <person name="Wheat C.G."/>
            <person name="Glazer B.T."/>
            <person name="Huber J.A."/>
        </authorList>
    </citation>
    <scope>NUCLEOTIDE SEQUENCE</scope>
    <source>
        <strain evidence="3">NORP83</strain>
    </source>
</reference>
<dbReference type="EMBL" id="NVUS01000012">
    <property type="protein sequence ID" value="PCJ00392.1"/>
    <property type="molecule type" value="Genomic_DNA"/>
</dbReference>
<dbReference type="AlphaFoldDB" id="A0A2A4Z092"/>
<dbReference type="PANTHER" id="PTHR33376">
    <property type="match status" value="1"/>
</dbReference>
<feature type="signal peptide" evidence="2">
    <location>
        <begin position="1"/>
        <end position="25"/>
    </location>
</feature>
<dbReference type="Pfam" id="PF03480">
    <property type="entry name" value="DctP"/>
    <property type="match status" value="1"/>
</dbReference>